<dbReference type="SUPFAM" id="SSF53187">
    <property type="entry name" value="Zn-dependent exopeptidases"/>
    <property type="match status" value="1"/>
</dbReference>
<dbReference type="Gene3D" id="3.40.630.40">
    <property type="entry name" value="Zn-dependent exopeptidases"/>
    <property type="match status" value="1"/>
</dbReference>
<gene>
    <name evidence="3" type="ORF">NE619_03060</name>
</gene>
<proteinExistence type="predicted"/>
<dbReference type="CDD" id="cd02696">
    <property type="entry name" value="MurNAc-LAA"/>
    <property type="match status" value="1"/>
</dbReference>
<dbReference type="Proteomes" id="UP001524502">
    <property type="component" value="Unassembled WGS sequence"/>
</dbReference>
<evidence type="ECO:0000313" key="3">
    <source>
        <dbReference type="EMBL" id="MCQ4635697.1"/>
    </source>
</evidence>
<protein>
    <submittedName>
        <fullName evidence="3">N-acetylmuramoyl-L-alanine amidase</fullName>
    </submittedName>
</protein>
<dbReference type="PANTHER" id="PTHR30404">
    <property type="entry name" value="N-ACETYLMURAMOYL-L-ALANINE AMIDASE"/>
    <property type="match status" value="1"/>
</dbReference>
<keyword evidence="1" id="KW-0378">Hydrolase</keyword>
<reference evidence="3 4" key="1">
    <citation type="submission" date="2022-06" db="EMBL/GenBank/DDBJ databases">
        <title>Isolation of gut microbiota from human fecal samples.</title>
        <authorList>
            <person name="Pamer E.G."/>
            <person name="Barat B."/>
            <person name="Waligurski E."/>
            <person name="Medina S."/>
            <person name="Paddock L."/>
            <person name="Mostad J."/>
        </authorList>
    </citation>
    <scope>NUCLEOTIDE SEQUENCE [LARGE SCALE GENOMIC DNA]</scope>
    <source>
        <strain evidence="3 4">SL.3.17</strain>
    </source>
</reference>
<dbReference type="PANTHER" id="PTHR30404:SF0">
    <property type="entry name" value="N-ACETYLMURAMOYL-L-ALANINE AMIDASE AMIC"/>
    <property type="match status" value="1"/>
</dbReference>
<organism evidence="3 4">
    <name type="scientific">Anaerovorax odorimutans</name>
    <dbReference type="NCBI Taxonomy" id="109327"/>
    <lineage>
        <taxon>Bacteria</taxon>
        <taxon>Bacillati</taxon>
        <taxon>Bacillota</taxon>
        <taxon>Clostridia</taxon>
        <taxon>Peptostreptococcales</taxon>
        <taxon>Anaerovoracaceae</taxon>
        <taxon>Anaerovorax</taxon>
    </lineage>
</organism>
<dbReference type="EMBL" id="JANFXK010000002">
    <property type="protein sequence ID" value="MCQ4635697.1"/>
    <property type="molecule type" value="Genomic_DNA"/>
</dbReference>
<dbReference type="RefSeq" id="WP_256130886.1">
    <property type="nucleotide sequence ID" value="NZ_JANFXK010000002.1"/>
</dbReference>
<evidence type="ECO:0000256" key="1">
    <source>
        <dbReference type="ARBA" id="ARBA00022801"/>
    </source>
</evidence>
<name>A0ABT1RKJ0_9FIRM</name>
<feature type="domain" description="MurNAc-LAA" evidence="2">
    <location>
        <begin position="73"/>
        <end position="182"/>
    </location>
</feature>
<accession>A0ABT1RKJ0</accession>
<sequence length="189" mass="20729">MAIKIFVDQGHNPQNPNAGAEANGVREQDITYDIGVRVAAILGNDPNFDVRLSRNWPEEQLGTSNATSLQARVYEANTWGADFFISLHCNSSTNTSASGSETYVYSAGSPAYTMGERILEGLNDMTGLRNRGVFIRPSLYVLRATSMPSVLVEMGYITNLGDVYLLTNDPESFAKGIVRGINLYYGFVR</sequence>
<keyword evidence="4" id="KW-1185">Reference proteome</keyword>
<dbReference type="InterPro" id="IPR002508">
    <property type="entry name" value="MurNAc-LAA_cat"/>
</dbReference>
<evidence type="ECO:0000259" key="2">
    <source>
        <dbReference type="SMART" id="SM00646"/>
    </source>
</evidence>
<comment type="caution">
    <text evidence="3">The sequence shown here is derived from an EMBL/GenBank/DDBJ whole genome shotgun (WGS) entry which is preliminary data.</text>
</comment>
<dbReference type="SMART" id="SM00646">
    <property type="entry name" value="Ami_3"/>
    <property type="match status" value="1"/>
</dbReference>
<dbReference type="Pfam" id="PF01520">
    <property type="entry name" value="Amidase_3"/>
    <property type="match status" value="1"/>
</dbReference>
<dbReference type="InterPro" id="IPR050695">
    <property type="entry name" value="N-acetylmuramoyl_amidase_3"/>
</dbReference>
<evidence type="ECO:0000313" key="4">
    <source>
        <dbReference type="Proteomes" id="UP001524502"/>
    </source>
</evidence>